<dbReference type="InterPro" id="IPR036165">
    <property type="entry name" value="YefM-like_sf"/>
</dbReference>
<evidence type="ECO:0000313" key="2">
    <source>
        <dbReference type="EMBL" id="MCW7553172.1"/>
    </source>
</evidence>
<name>A0ABT3MUX8_9GAMM</name>
<reference evidence="2 3" key="1">
    <citation type="submission" date="2022-10" db="EMBL/GenBank/DDBJ databases">
        <title>High-quality genome sequences of two octocoral-associated bacteria, Endozoicomonas euniceicola EF212 and Endozoicomonas gorgoniicola PS125.</title>
        <authorList>
            <person name="Chiou Y.-J."/>
            <person name="Chen Y.-H."/>
        </authorList>
    </citation>
    <scope>NUCLEOTIDE SEQUENCE [LARGE SCALE GENOMIC DNA]</scope>
    <source>
        <strain evidence="2 3">PS125</strain>
    </source>
</reference>
<accession>A0ABT3MUX8</accession>
<comment type="similarity">
    <text evidence="1">Belongs to the phD/YefM antitoxin family.</text>
</comment>
<organism evidence="2 3">
    <name type="scientific">Endozoicomonas gorgoniicola</name>
    <dbReference type="NCBI Taxonomy" id="1234144"/>
    <lineage>
        <taxon>Bacteria</taxon>
        <taxon>Pseudomonadati</taxon>
        <taxon>Pseudomonadota</taxon>
        <taxon>Gammaproteobacteria</taxon>
        <taxon>Oceanospirillales</taxon>
        <taxon>Endozoicomonadaceae</taxon>
        <taxon>Endozoicomonas</taxon>
    </lineage>
</organism>
<dbReference type="Proteomes" id="UP001209854">
    <property type="component" value="Unassembled WGS sequence"/>
</dbReference>
<evidence type="ECO:0000256" key="1">
    <source>
        <dbReference type="ARBA" id="ARBA00009981"/>
    </source>
</evidence>
<proteinExistence type="inferred from homology"/>
<dbReference type="SUPFAM" id="SSF143120">
    <property type="entry name" value="YefM-like"/>
    <property type="match status" value="1"/>
</dbReference>
<evidence type="ECO:0000313" key="3">
    <source>
        <dbReference type="Proteomes" id="UP001209854"/>
    </source>
</evidence>
<dbReference type="RefSeq" id="WP_262568031.1">
    <property type="nucleotide sequence ID" value="NZ_JAPFCC010000001.1"/>
</dbReference>
<gene>
    <name evidence="2" type="ORF">NX722_11090</name>
</gene>
<sequence>MSITTISSRAFNQNVTEAKRSAMKQPVFITDRGSITHVLLNIDEYQLITRNAASILELLAMPEAENTDFEVEPLENSFLKPADFS</sequence>
<protein>
    <submittedName>
        <fullName evidence="2">Type II toxin-antitoxin system Phd/YefM family antitoxin</fullName>
    </submittedName>
</protein>
<comment type="caution">
    <text evidence="2">The sequence shown here is derived from an EMBL/GenBank/DDBJ whole genome shotgun (WGS) entry which is preliminary data.</text>
</comment>
<keyword evidence="3" id="KW-1185">Reference proteome</keyword>
<dbReference type="EMBL" id="JAPFCC010000001">
    <property type="protein sequence ID" value="MCW7553172.1"/>
    <property type="molecule type" value="Genomic_DNA"/>
</dbReference>